<reference evidence="2" key="1">
    <citation type="journal article" date="2011" name="Nat. Biotechnol.">
        <title>The genomic sequence of the Chinese hamster ovary (CHO)-K1 cell line.</title>
        <authorList>
            <person name="Xu X."/>
            <person name="Nagarajan H."/>
            <person name="Lewis N.E."/>
            <person name="Pan S."/>
            <person name="Cai Z."/>
            <person name="Liu X."/>
            <person name="Chen W."/>
            <person name="Xie M."/>
            <person name="Wang W."/>
            <person name="Hammond S."/>
            <person name="Andersen M.R."/>
            <person name="Neff N."/>
            <person name="Passarelli B."/>
            <person name="Koh W."/>
            <person name="Fan H.C."/>
            <person name="Wang J."/>
            <person name="Gui Y."/>
            <person name="Lee K.H."/>
            <person name="Betenbaugh M.J."/>
            <person name="Quake S.R."/>
            <person name="Famili I."/>
            <person name="Palsson B.O."/>
            <person name="Wang J."/>
        </authorList>
    </citation>
    <scope>NUCLEOTIDE SEQUENCE [LARGE SCALE GENOMIC DNA]</scope>
    <source>
        <strain evidence="2">CHO K1 cell line</strain>
    </source>
</reference>
<dbReference type="EMBL" id="JH017933">
    <property type="protein sequence ID" value="EGV91301.1"/>
    <property type="molecule type" value="Genomic_DNA"/>
</dbReference>
<accession>G3IPW9</accession>
<sequence length="53" mass="5772">MMPWLGKAWTSASKRDRGILGGAATTSSVCKLASDTQWQIFDFSTIVDHTLLA</sequence>
<evidence type="ECO:0000313" key="2">
    <source>
        <dbReference type="Proteomes" id="UP000001075"/>
    </source>
</evidence>
<gene>
    <name evidence="1" type="ORF">I79_026054</name>
</gene>
<evidence type="ECO:0000313" key="1">
    <source>
        <dbReference type="EMBL" id="EGV91301.1"/>
    </source>
</evidence>
<dbReference type="InParanoid" id="G3IPW9"/>
<dbReference type="Proteomes" id="UP000001075">
    <property type="component" value="Unassembled WGS sequence"/>
</dbReference>
<dbReference type="AlphaFoldDB" id="G3IPW9"/>
<proteinExistence type="predicted"/>
<organism evidence="1 2">
    <name type="scientific">Cricetulus griseus</name>
    <name type="common">Chinese hamster</name>
    <name type="synonym">Cricetulus barabensis griseus</name>
    <dbReference type="NCBI Taxonomy" id="10029"/>
    <lineage>
        <taxon>Eukaryota</taxon>
        <taxon>Metazoa</taxon>
        <taxon>Chordata</taxon>
        <taxon>Craniata</taxon>
        <taxon>Vertebrata</taxon>
        <taxon>Euteleostomi</taxon>
        <taxon>Mammalia</taxon>
        <taxon>Eutheria</taxon>
        <taxon>Euarchontoglires</taxon>
        <taxon>Glires</taxon>
        <taxon>Rodentia</taxon>
        <taxon>Myomorpha</taxon>
        <taxon>Muroidea</taxon>
        <taxon>Cricetidae</taxon>
        <taxon>Cricetinae</taxon>
        <taxon>Cricetulus</taxon>
    </lineage>
</organism>
<protein>
    <submittedName>
        <fullName evidence="1">Uncharacterized protein</fullName>
    </submittedName>
</protein>
<name>G3IPW9_CRIGR</name>